<keyword evidence="1" id="KW-1133">Transmembrane helix</keyword>
<comment type="caution">
    <text evidence="2">The sequence shown here is derived from an EMBL/GenBank/DDBJ whole genome shotgun (WGS) entry which is preliminary data.</text>
</comment>
<evidence type="ECO:0000256" key="1">
    <source>
        <dbReference type="SAM" id="Phobius"/>
    </source>
</evidence>
<dbReference type="EMBL" id="JAERWK010000020">
    <property type="protein sequence ID" value="MBM9468777.1"/>
    <property type="molecule type" value="Genomic_DNA"/>
</dbReference>
<sequence>MAAGSGLVTFSRKHGNLDGVVVTFFVMVVAAGLLRLRMVGVPFGWPAPGIPRWPGRDRS</sequence>
<reference evidence="2" key="1">
    <citation type="submission" date="2021-01" db="EMBL/GenBank/DDBJ databases">
        <title>YIM 132084 draft genome.</title>
        <authorList>
            <person name="An D."/>
        </authorList>
    </citation>
    <scope>NUCLEOTIDE SEQUENCE</scope>
    <source>
        <strain evidence="2">YIM 132084</strain>
    </source>
</reference>
<organism evidence="2 3">
    <name type="scientific">Nakamurella leprariae</name>
    <dbReference type="NCBI Taxonomy" id="2803911"/>
    <lineage>
        <taxon>Bacteria</taxon>
        <taxon>Bacillati</taxon>
        <taxon>Actinomycetota</taxon>
        <taxon>Actinomycetes</taxon>
        <taxon>Nakamurellales</taxon>
        <taxon>Nakamurellaceae</taxon>
        <taxon>Nakamurella</taxon>
    </lineage>
</organism>
<gene>
    <name evidence="2" type="ORF">JL106_15950</name>
</gene>
<evidence type="ECO:0000313" key="2">
    <source>
        <dbReference type="EMBL" id="MBM9468777.1"/>
    </source>
</evidence>
<feature type="transmembrane region" description="Helical" evidence="1">
    <location>
        <begin position="20"/>
        <end position="36"/>
    </location>
</feature>
<name>A0A939C359_9ACTN</name>
<keyword evidence="3" id="KW-1185">Reference proteome</keyword>
<keyword evidence="1" id="KW-0472">Membrane</keyword>
<dbReference type="AlphaFoldDB" id="A0A939C359"/>
<dbReference type="Proteomes" id="UP000663792">
    <property type="component" value="Unassembled WGS sequence"/>
</dbReference>
<keyword evidence="1" id="KW-0812">Transmembrane</keyword>
<proteinExistence type="predicted"/>
<accession>A0A939C359</accession>
<protein>
    <submittedName>
        <fullName evidence="2">Uncharacterized protein</fullName>
    </submittedName>
</protein>
<evidence type="ECO:0000313" key="3">
    <source>
        <dbReference type="Proteomes" id="UP000663792"/>
    </source>
</evidence>